<sequence>MTDSEQPDDLTIEAVGGVSEALETIERARGHLYAFHQLTGKADFALGDAVELLARAGHEELAKELDAELVGRNVLHGRWTFQVIEEYEDTYYEPFRRLEHKVREALVGGRRHLHEARLKEQRRTPGRPGHAATPDE</sequence>
<dbReference type="EMBL" id="WEGH01000002">
    <property type="protein sequence ID" value="MQY06143.1"/>
    <property type="molecule type" value="Genomic_DNA"/>
</dbReference>
<organism evidence="2 3">
    <name type="scientific">Actinomadura macrotermitis</name>
    <dbReference type="NCBI Taxonomy" id="2585200"/>
    <lineage>
        <taxon>Bacteria</taxon>
        <taxon>Bacillati</taxon>
        <taxon>Actinomycetota</taxon>
        <taxon>Actinomycetes</taxon>
        <taxon>Streptosporangiales</taxon>
        <taxon>Thermomonosporaceae</taxon>
        <taxon>Actinomadura</taxon>
    </lineage>
</organism>
<keyword evidence="3" id="KW-1185">Reference proteome</keyword>
<comment type="caution">
    <text evidence="2">The sequence shown here is derived from an EMBL/GenBank/DDBJ whole genome shotgun (WGS) entry which is preliminary data.</text>
</comment>
<dbReference type="OrthoDB" id="3212097at2"/>
<proteinExistence type="predicted"/>
<evidence type="ECO:0000313" key="2">
    <source>
        <dbReference type="EMBL" id="MQY06143.1"/>
    </source>
</evidence>
<evidence type="ECO:0000256" key="1">
    <source>
        <dbReference type="SAM" id="MobiDB-lite"/>
    </source>
</evidence>
<protein>
    <submittedName>
        <fullName evidence="2">Uncharacterized protein</fullName>
    </submittedName>
</protein>
<name>A0A7K0BY82_9ACTN</name>
<feature type="region of interest" description="Disordered" evidence="1">
    <location>
        <begin position="114"/>
        <end position="136"/>
    </location>
</feature>
<accession>A0A7K0BY82</accession>
<reference evidence="2 3" key="1">
    <citation type="submission" date="2019-10" db="EMBL/GenBank/DDBJ databases">
        <title>Actinomadura rubteroloni sp. nov. and Actinomadura macrotermitis sp. nov., isolated from the gut of fungus growing-termite Macrotermes natalensis.</title>
        <authorList>
            <person name="Benndorf R."/>
            <person name="Martin K."/>
            <person name="Kuefner M."/>
            <person name="De Beer W."/>
            <person name="Kaster A.-K."/>
            <person name="Vollmers J."/>
            <person name="Poulsen M."/>
            <person name="Beemelmanns C."/>
        </authorList>
    </citation>
    <scope>NUCLEOTIDE SEQUENCE [LARGE SCALE GENOMIC DNA]</scope>
    <source>
        <strain evidence="2 3">RB68</strain>
    </source>
</reference>
<dbReference type="RefSeq" id="WP_153534589.1">
    <property type="nucleotide sequence ID" value="NZ_WEGH01000002.1"/>
</dbReference>
<dbReference type="AlphaFoldDB" id="A0A7K0BY82"/>
<gene>
    <name evidence="2" type="ORF">ACRB68_42240</name>
</gene>
<dbReference type="Proteomes" id="UP000487268">
    <property type="component" value="Unassembled WGS sequence"/>
</dbReference>
<evidence type="ECO:0000313" key="3">
    <source>
        <dbReference type="Proteomes" id="UP000487268"/>
    </source>
</evidence>